<keyword evidence="1" id="KW-0678">Repressor</keyword>
<dbReference type="InterPro" id="IPR036594">
    <property type="entry name" value="Meth_synthase_dom"/>
</dbReference>
<dbReference type="GO" id="GO:0031419">
    <property type="term" value="F:cobalamin binding"/>
    <property type="evidence" value="ECO:0007669"/>
    <property type="project" value="InterPro"/>
</dbReference>
<proteinExistence type="predicted"/>
<dbReference type="RefSeq" id="WP_099645384.1">
    <property type="nucleotide sequence ID" value="NZ_KZ319288.1"/>
</dbReference>
<dbReference type="GO" id="GO:0003677">
    <property type="term" value="F:DNA binding"/>
    <property type="evidence" value="ECO:0007669"/>
    <property type="project" value="UniProtKB-KW"/>
</dbReference>
<dbReference type="PANTHER" id="PTHR30204:SF69">
    <property type="entry name" value="MERR-FAMILY TRANSCRIPTIONAL REGULATOR"/>
    <property type="match status" value="1"/>
</dbReference>
<evidence type="ECO:0000313" key="6">
    <source>
        <dbReference type="EMBL" id="PHQ30552.1"/>
    </source>
</evidence>
<dbReference type="Pfam" id="PF02607">
    <property type="entry name" value="B12-binding_2"/>
    <property type="match status" value="1"/>
</dbReference>
<dbReference type="Pfam" id="PF13411">
    <property type="entry name" value="MerR_1"/>
    <property type="match status" value="1"/>
</dbReference>
<dbReference type="OrthoDB" id="9800334at2"/>
<dbReference type="SUPFAM" id="SSF46955">
    <property type="entry name" value="Putative DNA-binding domain"/>
    <property type="match status" value="1"/>
</dbReference>
<dbReference type="AlphaFoldDB" id="A0A2G1VUV9"/>
<evidence type="ECO:0000256" key="4">
    <source>
        <dbReference type="ARBA" id="ARBA00023163"/>
    </source>
</evidence>
<dbReference type="SUPFAM" id="SSF52242">
    <property type="entry name" value="Cobalamin (vitamin B12)-binding domain"/>
    <property type="match status" value="1"/>
</dbReference>
<protein>
    <submittedName>
        <fullName evidence="6">MerR family transcriptional regulator</fullName>
    </submittedName>
</protein>
<dbReference type="InterPro" id="IPR047057">
    <property type="entry name" value="MerR_fam"/>
</dbReference>
<organism evidence="6 7">
    <name type="scientific">Leeuwenhoekiella nanhaiensis</name>
    <dbReference type="NCBI Taxonomy" id="1655491"/>
    <lineage>
        <taxon>Bacteria</taxon>
        <taxon>Pseudomonadati</taxon>
        <taxon>Bacteroidota</taxon>
        <taxon>Flavobacteriia</taxon>
        <taxon>Flavobacteriales</taxon>
        <taxon>Flavobacteriaceae</taxon>
        <taxon>Leeuwenhoekiella</taxon>
    </lineage>
</organism>
<gene>
    <name evidence="6" type="ORF">CJ305_06240</name>
</gene>
<keyword evidence="4" id="KW-0804">Transcription</keyword>
<evidence type="ECO:0000256" key="1">
    <source>
        <dbReference type="ARBA" id="ARBA00022491"/>
    </source>
</evidence>
<dbReference type="PROSITE" id="PS50937">
    <property type="entry name" value="HTH_MERR_2"/>
    <property type="match status" value="1"/>
</dbReference>
<evidence type="ECO:0000256" key="2">
    <source>
        <dbReference type="ARBA" id="ARBA00023015"/>
    </source>
</evidence>
<keyword evidence="7" id="KW-1185">Reference proteome</keyword>
<evidence type="ECO:0000259" key="5">
    <source>
        <dbReference type="PROSITE" id="PS50937"/>
    </source>
</evidence>
<accession>A0A2G1VUV9</accession>
<sequence length="301" mass="34956">MDAVKTTFSIKDLESFGGVKAHTIRMWERRYNLLEPKRTPTNIRYYDLGDLQKLLNVTFLLQHDYKISKIAEHSTSEISDLVQKTVKKERPGSNYHVISTFKIAMMNFDHHLFTKTFESLSDKMDFRKIFFQVFIPLLEEIGLLWQSNAINPAHEHFISNLIRQKMQVRIEQATAAKALNSSKTFVLFLPENEIHDLGLIFLHYEVAAKGYKCIYLGQSIQTESLQYLVSTLNNVNFVSYLTINSSGKSILEFAKQFNQDVKDDHVPLYLLGRLIQEEKQEDMPKNVKLIKTIEAFQTLLN</sequence>
<dbReference type="InterPro" id="IPR009061">
    <property type="entry name" value="DNA-bd_dom_put_sf"/>
</dbReference>
<dbReference type="InterPro" id="IPR000551">
    <property type="entry name" value="MerR-type_HTH_dom"/>
</dbReference>
<keyword evidence="2" id="KW-0805">Transcription regulation</keyword>
<dbReference type="InterPro" id="IPR036724">
    <property type="entry name" value="Cobalamin-bd_sf"/>
</dbReference>
<dbReference type="Gene3D" id="1.10.1240.10">
    <property type="entry name" value="Methionine synthase domain"/>
    <property type="match status" value="1"/>
</dbReference>
<dbReference type="GO" id="GO:0046872">
    <property type="term" value="F:metal ion binding"/>
    <property type="evidence" value="ECO:0007669"/>
    <property type="project" value="InterPro"/>
</dbReference>
<evidence type="ECO:0000256" key="3">
    <source>
        <dbReference type="ARBA" id="ARBA00023125"/>
    </source>
</evidence>
<dbReference type="EMBL" id="NQXA01000002">
    <property type="protein sequence ID" value="PHQ30552.1"/>
    <property type="molecule type" value="Genomic_DNA"/>
</dbReference>
<evidence type="ECO:0000313" key="7">
    <source>
        <dbReference type="Proteomes" id="UP000229433"/>
    </source>
</evidence>
<keyword evidence="3" id="KW-0238">DNA-binding</keyword>
<comment type="caution">
    <text evidence="6">The sequence shown here is derived from an EMBL/GenBank/DDBJ whole genome shotgun (WGS) entry which is preliminary data.</text>
</comment>
<dbReference type="GO" id="GO:0003700">
    <property type="term" value="F:DNA-binding transcription factor activity"/>
    <property type="evidence" value="ECO:0007669"/>
    <property type="project" value="InterPro"/>
</dbReference>
<dbReference type="Proteomes" id="UP000229433">
    <property type="component" value="Unassembled WGS sequence"/>
</dbReference>
<dbReference type="SMART" id="SM00422">
    <property type="entry name" value="HTH_MERR"/>
    <property type="match status" value="1"/>
</dbReference>
<dbReference type="InterPro" id="IPR003759">
    <property type="entry name" value="Cbl-bd_cap"/>
</dbReference>
<dbReference type="PANTHER" id="PTHR30204">
    <property type="entry name" value="REDOX-CYCLING DRUG-SENSING TRANSCRIPTIONAL ACTIVATOR SOXR"/>
    <property type="match status" value="1"/>
</dbReference>
<reference evidence="6 7" key="1">
    <citation type="submission" date="2017-08" db="EMBL/GenBank/DDBJ databases">
        <title>The whole genome shortgun sequences of strain Leeuwenhoekiella nanhaiensis G18 from the South China Sea.</title>
        <authorList>
            <person name="Liu Q."/>
        </authorList>
    </citation>
    <scope>NUCLEOTIDE SEQUENCE [LARGE SCALE GENOMIC DNA]</scope>
    <source>
        <strain evidence="6 7">G18</strain>
    </source>
</reference>
<dbReference type="Gene3D" id="1.10.1660.10">
    <property type="match status" value="1"/>
</dbReference>
<dbReference type="Gene3D" id="3.40.50.280">
    <property type="entry name" value="Cobalamin-binding domain"/>
    <property type="match status" value="1"/>
</dbReference>
<feature type="domain" description="HTH merR-type" evidence="5">
    <location>
        <begin position="7"/>
        <end position="76"/>
    </location>
</feature>
<name>A0A2G1VUV9_9FLAO</name>